<dbReference type="RefSeq" id="XP_043137215.1">
    <property type="nucleotide sequence ID" value="XM_043279547.1"/>
</dbReference>
<dbReference type="Proteomes" id="UP000637239">
    <property type="component" value="Chromosome 4"/>
</dbReference>
<proteinExistence type="predicted"/>
<sequence length="208" mass="23925">MSFAAQVQVTDDEQQLVDLLHRYLPRDQEDGLRVHVPWNLPCADSMHEILYRERKDKPTSSYDPERRILTVKARGEHFRRRVSCVVYNFFLAGCLTGFLTGSEGKLLRSRSSVQFFTWKREHGREKGPSWWKSPDASIVFRGKGPYACSRATMLLGSKEVNVVILVTIKEDKEALSETRATEGKGARRVRNGKASVLKLFQRQTWQPL</sequence>
<evidence type="ECO:0000313" key="2">
    <source>
        <dbReference type="Proteomes" id="UP000637239"/>
    </source>
</evidence>
<reference evidence="1" key="2">
    <citation type="submission" date="2021-02" db="EMBL/GenBank/DDBJ databases">
        <title>Aspergillus chevalieri M1 genome sequence.</title>
        <authorList>
            <person name="Kadooka C."/>
            <person name="Mori K."/>
            <person name="Futagami T."/>
        </authorList>
    </citation>
    <scope>NUCLEOTIDE SEQUENCE</scope>
    <source>
        <strain evidence="1">M1</strain>
    </source>
</reference>
<dbReference type="EMBL" id="AP024419">
    <property type="protein sequence ID" value="BCR88693.1"/>
    <property type="molecule type" value="Genomic_DNA"/>
</dbReference>
<accession>A0A7R7VPZ6</accession>
<dbReference type="GeneID" id="66983051"/>
<dbReference type="KEGG" id="ache:ACHE_41257A"/>
<evidence type="ECO:0000313" key="1">
    <source>
        <dbReference type="EMBL" id="BCR88693.1"/>
    </source>
</evidence>
<protein>
    <submittedName>
        <fullName evidence="1">Uncharacterized protein</fullName>
    </submittedName>
</protein>
<keyword evidence="2" id="KW-1185">Reference proteome</keyword>
<reference evidence="1" key="1">
    <citation type="submission" date="2021-01" db="EMBL/GenBank/DDBJ databases">
        <authorList>
            <consortium name="Aspergillus chevalieri M1 genome sequencing consortium"/>
            <person name="Kazuki M."/>
            <person name="Futagami T."/>
        </authorList>
    </citation>
    <scope>NUCLEOTIDE SEQUENCE</scope>
    <source>
        <strain evidence="1">M1</strain>
    </source>
</reference>
<gene>
    <name evidence="1" type="ORF">ACHE_41257A</name>
</gene>
<organism evidence="1 2">
    <name type="scientific">Aspergillus chevalieri</name>
    <name type="common">Eurotium chevalieri</name>
    <dbReference type="NCBI Taxonomy" id="182096"/>
    <lineage>
        <taxon>Eukaryota</taxon>
        <taxon>Fungi</taxon>
        <taxon>Dikarya</taxon>
        <taxon>Ascomycota</taxon>
        <taxon>Pezizomycotina</taxon>
        <taxon>Eurotiomycetes</taxon>
        <taxon>Eurotiomycetidae</taxon>
        <taxon>Eurotiales</taxon>
        <taxon>Aspergillaceae</taxon>
        <taxon>Aspergillus</taxon>
        <taxon>Aspergillus subgen. Aspergillus</taxon>
    </lineage>
</organism>
<dbReference type="AlphaFoldDB" id="A0A7R7VPZ6"/>
<name>A0A7R7VPZ6_ASPCH</name>